<dbReference type="EMBL" id="CABPRZ010000020">
    <property type="protein sequence ID" value="VVE40508.1"/>
    <property type="molecule type" value="Genomic_DNA"/>
</dbReference>
<proteinExistence type="predicted"/>
<dbReference type="RefSeq" id="WP_150698837.1">
    <property type="nucleotide sequence ID" value="NZ_CABPRZ010000020.1"/>
</dbReference>
<evidence type="ECO:0000313" key="2">
    <source>
        <dbReference type="Proteomes" id="UP000414233"/>
    </source>
</evidence>
<evidence type="ECO:0000313" key="1">
    <source>
        <dbReference type="EMBL" id="VVE40508.1"/>
    </source>
</evidence>
<dbReference type="OrthoDB" id="9131568at2"/>
<dbReference type="Proteomes" id="UP000414233">
    <property type="component" value="Unassembled WGS sequence"/>
</dbReference>
<name>A0A5E4XWQ6_9BURK</name>
<dbReference type="AlphaFoldDB" id="A0A5E4XWQ6"/>
<reference evidence="1 2" key="1">
    <citation type="submission" date="2019-08" db="EMBL/GenBank/DDBJ databases">
        <authorList>
            <person name="Peeters C."/>
        </authorList>
    </citation>
    <scope>NUCLEOTIDE SEQUENCE [LARGE SCALE GENOMIC DNA]</scope>
    <source>
        <strain evidence="1 2">LMG 30175</strain>
    </source>
</reference>
<keyword evidence="2" id="KW-1185">Reference proteome</keyword>
<sequence>MRTRTYLNVAVALTTVLAGCGTTPVGSPQLLAFLNDGTTTREDVFMHLAEPSATFEGGRILTYLLDQDAGGYILMRRREKVWNGKFSLVLAFDEHGVLRRHALVRIRAYPGSP</sequence>
<organism evidence="1 2">
    <name type="scientific">Pandoraea terrae</name>
    <dbReference type="NCBI Taxonomy" id="1537710"/>
    <lineage>
        <taxon>Bacteria</taxon>
        <taxon>Pseudomonadati</taxon>
        <taxon>Pseudomonadota</taxon>
        <taxon>Betaproteobacteria</taxon>
        <taxon>Burkholderiales</taxon>
        <taxon>Burkholderiaceae</taxon>
        <taxon>Pandoraea</taxon>
    </lineage>
</organism>
<accession>A0A5E4XWQ6</accession>
<gene>
    <name evidence="1" type="ORF">PTE30175_04031</name>
</gene>
<evidence type="ECO:0008006" key="3">
    <source>
        <dbReference type="Google" id="ProtNLM"/>
    </source>
</evidence>
<dbReference type="PROSITE" id="PS51257">
    <property type="entry name" value="PROKAR_LIPOPROTEIN"/>
    <property type="match status" value="1"/>
</dbReference>
<protein>
    <recommendedName>
        <fullName evidence="3">Lipoprotein</fullName>
    </recommendedName>
</protein>